<organism evidence="1 2">
    <name type="scientific">Trifolium pratense</name>
    <name type="common">Red clover</name>
    <dbReference type="NCBI Taxonomy" id="57577"/>
    <lineage>
        <taxon>Eukaryota</taxon>
        <taxon>Viridiplantae</taxon>
        <taxon>Streptophyta</taxon>
        <taxon>Embryophyta</taxon>
        <taxon>Tracheophyta</taxon>
        <taxon>Spermatophyta</taxon>
        <taxon>Magnoliopsida</taxon>
        <taxon>eudicotyledons</taxon>
        <taxon>Gunneridae</taxon>
        <taxon>Pentapetalae</taxon>
        <taxon>rosids</taxon>
        <taxon>fabids</taxon>
        <taxon>Fabales</taxon>
        <taxon>Fabaceae</taxon>
        <taxon>Papilionoideae</taxon>
        <taxon>50 kb inversion clade</taxon>
        <taxon>NPAAA clade</taxon>
        <taxon>Hologalegina</taxon>
        <taxon>IRL clade</taxon>
        <taxon>Trifolieae</taxon>
        <taxon>Trifolium</taxon>
    </lineage>
</organism>
<sequence>MVVVDEAGVVVVDMGEEVVGKIVKVRWCGVFGENNVIGGDGNWGLGLWNWWMVVHVVQRSSCDVGGDGGSRPGGSSG</sequence>
<evidence type="ECO:0000313" key="1">
    <source>
        <dbReference type="EMBL" id="PNX60851.1"/>
    </source>
</evidence>
<gene>
    <name evidence="1" type="ORF">L195_g052149</name>
</gene>
<feature type="non-terminal residue" evidence="1">
    <location>
        <position position="77"/>
    </location>
</feature>
<dbReference type="Proteomes" id="UP000236291">
    <property type="component" value="Unassembled WGS sequence"/>
</dbReference>
<accession>A0A2K3K3I2</accession>
<comment type="caution">
    <text evidence="1">The sequence shown here is derived from an EMBL/GenBank/DDBJ whole genome shotgun (WGS) entry which is preliminary data.</text>
</comment>
<dbReference type="AlphaFoldDB" id="A0A2K3K3I2"/>
<reference evidence="1 2" key="1">
    <citation type="journal article" date="2014" name="Am. J. Bot.">
        <title>Genome assembly and annotation for red clover (Trifolium pratense; Fabaceae).</title>
        <authorList>
            <person name="Istvanek J."/>
            <person name="Jaros M."/>
            <person name="Krenek A."/>
            <person name="Repkova J."/>
        </authorList>
    </citation>
    <scope>NUCLEOTIDE SEQUENCE [LARGE SCALE GENOMIC DNA]</scope>
    <source>
        <strain evidence="2">cv. Tatra</strain>
        <tissue evidence="1">Young leaves</tissue>
    </source>
</reference>
<protein>
    <submittedName>
        <fullName evidence="1">Uncharacterized protein</fullName>
    </submittedName>
</protein>
<reference evidence="1 2" key="2">
    <citation type="journal article" date="2017" name="Front. Plant Sci.">
        <title>Gene Classification and Mining of Molecular Markers Useful in Red Clover (Trifolium pratense) Breeding.</title>
        <authorList>
            <person name="Istvanek J."/>
            <person name="Dluhosova J."/>
            <person name="Dluhos P."/>
            <person name="Patkova L."/>
            <person name="Nedelnik J."/>
            <person name="Repkova J."/>
        </authorList>
    </citation>
    <scope>NUCLEOTIDE SEQUENCE [LARGE SCALE GENOMIC DNA]</scope>
    <source>
        <strain evidence="2">cv. Tatra</strain>
        <tissue evidence="1">Young leaves</tissue>
    </source>
</reference>
<name>A0A2K3K3I2_TRIPR</name>
<dbReference type="EMBL" id="ASHM01083797">
    <property type="protein sequence ID" value="PNX60851.1"/>
    <property type="molecule type" value="Genomic_DNA"/>
</dbReference>
<evidence type="ECO:0000313" key="2">
    <source>
        <dbReference type="Proteomes" id="UP000236291"/>
    </source>
</evidence>
<proteinExistence type="predicted"/>